<organism evidence="1 2">
    <name type="scientific">Halorussus caseinilyticus</name>
    <dbReference type="NCBI Taxonomy" id="3034025"/>
    <lineage>
        <taxon>Archaea</taxon>
        <taxon>Methanobacteriati</taxon>
        <taxon>Methanobacteriota</taxon>
        <taxon>Stenosarchaea group</taxon>
        <taxon>Halobacteria</taxon>
        <taxon>Halobacteriales</taxon>
        <taxon>Haladaptataceae</taxon>
        <taxon>Halorussus</taxon>
    </lineage>
</organism>
<sequence>MERALRTLESAYDWSPDGLLHALAWGTRYFERIGELDSAPVRRPRILSRTDDPDLLDFDAALVLASDAASHLRATEAAAFGDRDSLAGESVGARLGEVFDVAERRTGFRGAGLPVEHTDAEGIPENAPLSEETGCSWAFGRDFGARRPARTA</sequence>
<gene>
    <name evidence="1" type="ORF">ACFQJ6_10465</name>
</gene>
<reference evidence="1 2" key="1">
    <citation type="journal article" date="2019" name="Int. J. Syst. Evol. Microbiol.">
        <title>The Global Catalogue of Microorganisms (GCM) 10K type strain sequencing project: providing services to taxonomists for standard genome sequencing and annotation.</title>
        <authorList>
            <consortium name="The Broad Institute Genomics Platform"/>
            <consortium name="The Broad Institute Genome Sequencing Center for Infectious Disease"/>
            <person name="Wu L."/>
            <person name="Ma J."/>
        </authorList>
    </citation>
    <scope>NUCLEOTIDE SEQUENCE [LARGE SCALE GENOMIC DNA]</scope>
    <source>
        <strain evidence="1 2">DT72</strain>
    </source>
</reference>
<dbReference type="Proteomes" id="UP001596407">
    <property type="component" value="Unassembled WGS sequence"/>
</dbReference>
<protein>
    <submittedName>
        <fullName evidence="1">Uncharacterized protein</fullName>
    </submittedName>
</protein>
<dbReference type="EMBL" id="JBHSZH010000005">
    <property type="protein sequence ID" value="MFC7080476.1"/>
    <property type="molecule type" value="Genomic_DNA"/>
</dbReference>
<dbReference type="RefSeq" id="WP_382209704.1">
    <property type="nucleotide sequence ID" value="NZ_JBHSZH010000005.1"/>
</dbReference>
<comment type="caution">
    <text evidence="1">The sequence shown here is derived from an EMBL/GenBank/DDBJ whole genome shotgun (WGS) entry which is preliminary data.</text>
</comment>
<evidence type="ECO:0000313" key="1">
    <source>
        <dbReference type="EMBL" id="MFC7080476.1"/>
    </source>
</evidence>
<name>A0ABD5WJ31_9EURY</name>
<accession>A0ABD5WJ31</accession>
<dbReference type="InterPro" id="IPR055828">
    <property type="entry name" value="DUF7405"/>
</dbReference>
<keyword evidence="2" id="KW-1185">Reference proteome</keyword>
<dbReference type="AlphaFoldDB" id="A0ABD5WJ31"/>
<dbReference type="Pfam" id="PF24152">
    <property type="entry name" value="DUF7405"/>
    <property type="match status" value="1"/>
</dbReference>
<proteinExistence type="predicted"/>
<evidence type="ECO:0000313" key="2">
    <source>
        <dbReference type="Proteomes" id="UP001596407"/>
    </source>
</evidence>